<dbReference type="InterPro" id="IPR029056">
    <property type="entry name" value="Ribokinase-like"/>
</dbReference>
<dbReference type="GO" id="GO:0005829">
    <property type="term" value="C:cytosol"/>
    <property type="evidence" value="ECO:0007669"/>
    <property type="project" value="TreeGrafter"/>
</dbReference>
<dbReference type="Pfam" id="PF00294">
    <property type="entry name" value="PfkB"/>
    <property type="match status" value="1"/>
</dbReference>
<dbReference type="AlphaFoldDB" id="A0A4P6V2Z6"/>
<proteinExistence type="predicted"/>
<dbReference type="EMBL" id="CP036532">
    <property type="protein sequence ID" value="QBK30986.1"/>
    <property type="molecule type" value="Genomic_DNA"/>
</dbReference>
<keyword evidence="2 4" id="KW-0418">Kinase</keyword>
<dbReference type="PANTHER" id="PTHR10584">
    <property type="entry name" value="SUGAR KINASE"/>
    <property type="match status" value="1"/>
</dbReference>
<dbReference type="InterPro" id="IPR002173">
    <property type="entry name" value="Carboh/pur_kinase_PfkB_CS"/>
</dbReference>
<evidence type="ECO:0000259" key="3">
    <source>
        <dbReference type="Pfam" id="PF00294"/>
    </source>
</evidence>
<sequence>MRIRAGGAVSKAPAIVGIGGAHVDRIGHVSGPFRPGASNPGAMVERVGGCMANMLRVARALSGDAVGLISARGGDMAGRAVAEALDEAGIDDHSAVFLDRPTPTYTAIMDETREVRAALADMDLYETGLARHLGRAEPRALIAGAAIVVVDANLPPAAIGAVLYAARSPVVALAVSPAKAERLAPHAARFAVTFMNRRECNALIGRNTDATLDPAALTRLSALGFARAVISDGDRAVTVRDGETAFRQPVGTVAAPVDVTGAGDALAGAVIAHWPTMALGKAVRLGVAAAAATIAVRDPFRADIGACDLAGVAAALPAPAPLDADPAPIGDDHAADPL</sequence>
<keyword evidence="5" id="KW-1185">Reference proteome</keyword>
<gene>
    <name evidence="4" type="ORF">E0E05_10510</name>
</gene>
<name>A0A4P6V2Z6_9HYPH</name>
<reference evidence="4 5" key="1">
    <citation type="journal article" date="2017" name="Int. J. Syst. Evol. Microbiol.">
        <title>Roseitalea porphyridii gen. nov., sp. nov., isolated from a red alga, and reclassification of Hoeflea suaedae Chung et al. 2013 as Pseudohoeflea suaedae gen. nov., comb. nov.</title>
        <authorList>
            <person name="Hyeon J.W."/>
            <person name="Jeong S.E."/>
            <person name="Baek K."/>
            <person name="Jeon C.O."/>
        </authorList>
    </citation>
    <scope>NUCLEOTIDE SEQUENCE [LARGE SCALE GENOMIC DNA]</scope>
    <source>
        <strain evidence="4 5">MA7-20</strain>
    </source>
</reference>
<dbReference type="Proteomes" id="UP000293719">
    <property type="component" value="Chromosome"/>
</dbReference>
<evidence type="ECO:0000256" key="2">
    <source>
        <dbReference type="ARBA" id="ARBA00022777"/>
    </source>
</evidence>
<evidence type="ECO:0000313" key="4">
    <source>
        <dbReference type="EMBL" id="QBK30986.1"/>
    </source>
</evidence>
<dbReference type="GO" id="GO:0016301">
    <property type="term" value="F:kinase activity"/>
    <property type="evidence" value="ECO:0007669"/>
    <property type="project" value="UniProtKB-KW"/>
</dbReference>
<dbReference type="InterPro" id="IPR011611">
    <property type="entry name" value="PfkB_dom"/>
</dbReference>
<dbReference type="PROSITE" id="PS00584">
    <property type="entry name" value="PFKB_KINASES_2"/>
    <property type="match status" value="1"/>
</dbReference>
<dbReference type="Gene3D" id="3.40.1190.20">
    <property type="match status" value="1"/>
</dbReference>
<dbReference type="PANTHER" id="PTHR10584:SF166">
    <property type="entry name" value="RIBOKINASE"/>
    <property type="match status" value="1"/>
</dbReference>
<keyword evidence="1" id="KW-0808">Transferase</keyword>
<feature type="domain" description="Carbohydrate kinase PfkB" evidence="3">
    <location>
        <begin position="16"/>
        <end position="295"/>
    </location>
</feature>
<organism evidence="4 5">
    <name type="scientific">Roseitalea porphyridii</name>
    <dbReference type="NCBI Taxonomy" id="1852022"/>
    <lineage>
        <taxon>Bacteria</taxon>
        <taxon>Pseudomonadati</taxon>
        <taxon>Pseudomonadota</taxon>
        <taxon>Alphaproteobacteria</taxon>
        <taxon>Hyphomicrobiales</taxon>
        <taxon>Ahrensiaceae</taxon>
        <taxon>Roseitalea</taxon>
    </lineage>
</organism>
<evidence type="ECO:0000313" key="5">
    <source>
        <dbReference type="Proteomes" id="UP000293719"/>
    </source>
</evidence>
<evidence type="ECO:0000256" key="1">
    <source>
        <dbReference type="ARBA" id="ARBA00022679"/>
    </source>
</evidence>
<accession>A0A4P6V2Z6</accession>
<protein>
    <submittedName>
        <fullName evidence="4">Carbohydrate kinase</fullName>
    </submittedName>
</protein>
<dbReference type="KEGG" id="rpod:E0E05_10510"/>
<dbReference type="SUPFAM" id="SSF53613">
    <property type="entry name" value="Ribokinase-like"/>
    <property type="match status" value="1"/>
</dbReference>